<feature type="transmembrane region" description="Helical" evidence="3">
    <location>
        <begin position="444"/>
        <end position="469"/>
    </location>
</feature>
<evidence type="ECO:0000256" key="2">
    <source>
        <dbReference type="SAM" id="MobiDB-lite"/>
    </source>
</evidence>
<dbReference type="PANTHER" id="PTHR11360:SF317">
    <property type="entry name" value="MAJOR FACILITATOR SUPERFAMILY (MFS) PROFILE DOMAIN-CONTAINING PROTEIN-RELATED"/>
    <property type="match status" value="1"/>
</dbReference>
<protein>
    <recommendedName>
        <fullName evidence="4">Major facilitator superfamily (MFS) profile domain-containing protein</fullName>
    </recommendedName>
</protein>
<dbReference type="InterPro" id="IPR011701">
    <property type="entry name" value="MFS"/>
</dbReference>
<dbReference type="Pfam" id="PF07690">
    <property type="entry name" value="MFS_1"/>
    <property type="match status" value="1"/>
</dbReference>
<name>A0A1D1VES3_RAMVA</name>
<feature type="transmembrane region" description="Helical" evidence="3">
    <location>
        <begin position="389"/>
        <end position="406"/>
    </location>
</feature>
<dbReference type="GO" id="GO:0022857">
    <property type="term" value="F:transmembrane transporter activity"/>
    <property type="evidence" value="ECO:0007669"/>
    <property type="project" value="InterPro"/>
</dbReference>
<evidence type="ECO:0000313" key="6">
    <source>
        <dbReference type="Proteomes" id="UP000186922"/>
    </source>
</evidence>
<accession>A0A1D1VES3</accession>
<feature type="transmembrane region" description="Helical" evidence="3">
    <location>
        <begin position="350"/>
        <end position="369"/>
    </location>
</feature>
<keyword evidence="6" id="KW-1185">Reference proteome</keyword>
<evidence type="ECO:0000313" key="5">
    <source>
        <dbReference type="EMBL" id="GAV00140.1"/>
    </source>
</evidence>
<comment type="caution">
    <text evidence="5">The sequence shown here is derived from an EMBL/GenBank/DDBJ whole genome shotgun (WGS) entry which is preliminary data.</text>
</comment>
<dbReference type="AlphaFoldDB" id="A0A1D1VES3"/>
<dbReference type="PANTHER" id="PTHR11360">
    <property type="entry name" value="MONOCARBOXYLATE TRANSPORTER"/>
    <property type="match status" value="1"/>
</dbReference>
<dbReference type="Gene3D" id="1.20.1250.20">
    <property type="entry name" value="MFS general substrate transporter like domains"/>
    <property type="match status" value="2"/>
</dbReference>
<organism evidence="5 6">
    <name type="scientific">Ramazzottius varieornatus</name>
    <name type="common">Water bear</name>
    <name type="synonym">Tardigrade</name>
    <dbReference type="NCBI Taxonomy" id="947166"/>
    <lineage>
        <taxon>Eukaryota</taxon>
        <taxon>Metazoa</taxon>
        <taxon>Ecdysozoa</taxon>
        <taxon>Tardigrada</taxon>
        <taxon>Eutardigrada</taxon>
        <taxon>Parachela</taxon>
        <taxon>Hypsibioidea</taxon>
        <taxon>Ramazzottiidae</taxon>
        <taxon>Ramazzottius</taxon>
    </lineage>
</organism>
<sequence>MVGIGAMSSARAKFQAEKCNVLLWPKKAFVYHYTHTKFERSEQQLERERWLVPRLIPFNRYMLMPCAVLVQACCGSLYAWSGFNLPIEAQLFGRNGGVDRAIVVNVFYVAVAIFAISAALLGPWLERNGPLKGLLLGSGLFFFGNLLTALGVYVKQLAIVYIGYGVFGAMGLGISYISPVSPLQKWFPEIRGVAAGLAVCGFGAGSVFSPFTQKALIGPNFHKTGEAHVGIELTFVILGSCYFLIMTLCALILRMPPPGYTVRGINIETVKGAERKVDLQRTPQKTWLRRALHRKTNLEASTPPIAFSTSGRTNDGQNKEDGSSVLVRVVPQIDYSAHFSMILMEALTSVQYWMIYVMFMGAEITGLLIISKIQSIVQNQLGRSADDAAVVNSILGGLNLSGRLVLPLISDLIKSRKPLFVLSLACQAVCLGCLPSALDARSYAGVLACAFIIGFFYGGGFGMIPAFLADQFGAKNVGATHGVILTAWAIDAVAGGLIFSAVYNKQKKLYPDDSMRWYDLNFRWILAPVLLSFLVCLFIPTHLRDRKLPKIAGEVLRFRFLDGRLVRLVRWRPVWLSKEEEKVEWAAYLQSLAPQPTATSTMVDGKGDPLFDSHQVVSQSPGLPSALTKGKTQSVD</sequence>
<feature type="transmembrane region" description="Helical" evidence="3">
    <location>
        <begin position="190"/>
        <end position="211"/>
    </location>
</feature>
<proteinExistence type="predicted"/>
<reference evidence="5 6" key="1">
    <citation type="journal article" date="2016" name="Nat. Commun.">
        <title>Extremotolerant tardigrade genome and improved radiotolerance of human cultured cells by tardigrade-unique protein.</title>
        <authorList>
            <person name="Hashimoto T."/>
            <person name="Horikawa D.D."/>
            <person name="Saito Y."/>
            <person name="Kuwahara H."/>
            <person name="Kozuka-Hata H."/>
            <person name="Shin-I T."/>
            <person name="Minakuchi Y."/>
            <person name="Ohishi K."/>
            <person name="Motoyama A."/>
            <person name="Aizu T."/>
            <person name="Enomoto A."/>
            <person name="Kondo K."/>
            <person name="Tanaka S."/>
            <person name="Hara Y."/>
            <person name="Koshikawa S."/>
            <person name="Sagara H."/>
            <person name="Miura T."/>
            <person name="Yokobori S."/>
            <person name="Miyagawa K."/>
            <person name="Suzuki Y."/>
            <person name="Kubo T."/>
            <person name="Oyama M."/>
            <person name="Kohara Y."/>
            <person name="Fujiyama A."/>
            <person name="Arakawa K."/>
            <person name="Katayama T."/>
            <person name="Toyoda A."/>
            <person name="Kunieda T."/>
        </authorList>
    </citation>
    <scope>NUCLEOTIDE SEQUENCE [LARGE SCALE GENOMIC DNA]</scope>
    <source>
        <strain evidence="5 6">YOKOZUNA-1</strain>
    </source>
</reference>
<dbReference type="InterPro" id="IPR050327">
    <property type="entry name" value="Proton-linked_MCT"/>
</dbReference>
<dbReference type="STRING" id="947166.A0A1D1VES3"/>
<feature type="transmembrane region" description="Helical" evidence="3">
    <location>
        <begin position="231"/>
        <end position="253"/>
    </location>
</feature>
<feature type="transmembrane region" description="Helical" evidence="3">
    <location>
        <begin position="522"/>
        <end position="540"/>
    </location>
</feature>
<dbReference type="InterPro" id="IPR020846">
    <property type="entry name" value="MFS_dom"/>
</dbReference>
<dbReference type="GO" id="GO:0016020">
    <property type="term" value="C:membrane"/>
    <property type="evidence" value="ECO:0007669"/>
    <property type="project" value="UniProtKB-SubCell"/>
</dbReference>
<evidence type="ECO:0000256" key="3">
    <source>
        <dbReference type="SAM" id="Phobius"/>
    </source>
</evidence>
<dbReference type="SUPFAM" id="SSF103473">
    <property type="entry name" value="MFS general substrate transporter"/>
    <property type="match status" value="1"/>
</dbReference>
<evidence type="ECO:0000256" key="1">
    <source>
        <dbReference type="ARBA" id="ARBA00004141"/>
    </source>
</evidence>
<feature type="domain" description="Major facilitator superfamily (MFS) profile" evidence="4">
    <location>
        <begin position="60"/>
        <end position="544"/>
    </location>
</feature>
<gene>
    <name evidence="5" type="primary">RvY_11030-1</name>
    <name evidence="5" type="synonym">RvY_11030.1</name>
    <name evidence="5" type="ORF">RvY_11030</name>
</gene>
<feature type="transmembrane region" description="Helical" evidence="3">
    <location>
        <begin position="481"/>
        <end position="502"/>
    </location>
</feature>
<feature type="transmembrane region" description="Helical" evidence="3">
    <location>
        <begin position="101"/>
        <end position="121"/>
    </location>
</feature>
<keyword evidence="3" id="KW-0472">Membrane</keyword>
<evidence type="ECO:0000259" key="4">
    <source>
        <dbReference type="PROSITE" id="PS50850"/>
    </source>
</evidence>
<dbReference type="PROSITE" id="PS50850">
    <property type="entry name" value="MFS"/>
    <property type="match status" value="1"/>
</dbReference>
<feature type="transmembrane region" description="Helical" evidence="3">
    <location>
        <begin position="133"/>
        <end position="153"/>
    </location>
</feature>
<feature type="transmembrane region" description="Helical" evidence="3">
    <location>
        <begin position="61"/>
        <end position="81"/>
    </location>
</feature>
<dbReference type="InterPro" id="IPR036259">
    <property type="entry name" value="MFS_trans_sf"/>
</dbReference>
<keyword evidence="3" id="KW-0812">Transmembrane</keyword>
<dbReference type="Proteomes" id="UP000186922">
    <property type="component" value="Unassembled WGS sequence"/>
</dbReference>
<feature type="transmembrane region" description="Helical" evidence="3">
    <location>
        <begin position="418"/>
        <end position="438"/>
    </location>
</feature>
<dbReference type="OrthoDB" id="410267at2759"/>
<feature type="transmembrane region" description="Helical" evidence="3">
    <location>
        <begin position="159"/>
        <end position="178"/>
    </location>
</feature>
<comment type="subcellular location">
    <subcellularLocation>
        <location evidence="1">Membrane</location>
        <topology evidence="1">Multi-pass membrane protein</topology>
    </subcellularLocation>
</comment>
<feature type="region of interest" description="Disordered" evidence="2">
    <location>
        <begin position="615"/>
        <end position="636"/>
    </location>
</feature>
<keyword evidence="3" id="KW-1133">Transmembrane helix</keyword>
<dbReference type="EMBL" id="BDGG01000006">
    <property type="protein sequence ID" value="GAV00140.1"/>
    <property type="molecule type" value="Genomic_DNA"/>
</dbReference>